<dbReference type="EMBL" id="CAJVPY010037485">
    <property type="protein sequence ID" value="CAG8802970.1"/>
    <property type="molecule type" value="Genomic_DNA"/>
</dbReference>
<name>A0A9N9K127_9GLOM</name>
<dbReference type="Proteomes" id="UP000789405">
    <property type="component" value="Unassembled WGS sequence"/>
</dbReference>
<comment type="caution">
    <text evidence="1">The sequence shown here is derived from an EMBL/GenBank/DDBJ whole genome shotgun (WGS) entry which is preliminary data.</text>
</comment>
<feature type="non-terminal residue" evidence="1">
    <location>
        <position position="1"/>
    </location>
</feature>
<organism evidence="1 2">
    <name type="scientific">Dentiscutata erythropus</name>
    <dbReference type="NCBI Taxonomy" id="1348616"/>
    <lineage>
        <taxon>Eukaryota</taxon>
        <taxon>Fungi</taxon>
        <taxon>Fungi incertae sedis</taxon>
        <taxon>Mucoromycota</taxon>
        <taxon>Glomeromycotina</taxon>
        <taxon>Glomeromycetes</taxon>
        <taxon>Diversisporales</taxon>
        <taxon>Gigasporaceae</taxon>
        <taxon>Dentiscutata</taxon>
    </lineage>
</organism>
<keyword evidence="2" id="KW-1185">Reference proteome</keyword>
<reference evidence="1" key="1">
    <citation type="submission" date="2021-06" db="EMBL/GenBank/DDBJ databases">
        <authorList>
            <person name="Kallberg Y."/>
            <person name="Tangrot J."/>
            <person name="Rosling A."/>
        </authorList>
    </citation>
    <scope>NUCLEOTIDE SEQUENCE</scope>
    <source>
        <strain evidence="1">MA453B</strain>
    </source>
</reference>
<evidence type="ECO:0000313" key="2">
    <source>
        <dbReference type="Proteomes" id="UP000789405"/>
    </source>
</evidence>
<dbReference type="Gene3D" id="1.10.720.30">
    <property type="entry name" value="SAP domain"/>
    <property type="match status" value="1"/>
</dbReference>
<dbReference type="OrthoDB" id="2441667at2759"/>
<gene>
    <name evidence="1" type="ORF">DERYTH_LOCUS23794</name>
</gene>
<protein>
    <submittedName>
        <fullName evidence="1">7910_t:CDS:1</fullName>
    </submittedName>
</protein>
<dbReference type="InterPro" id="IPR036361">
    <property type="entry name" value="SAP_dom_sf"/>
</dbReference>
<proteinExistence type="predicted"/>
<sequence length="180" mass="20709">MPYSRASSMNADHWDMRRWKTEKLKQELKNYNISFEANATRSELITLLNDYLCSGMIDFEKIQDKENENIDFIGPSAMNIDSNAIYFPLNLGWALKQNQQLGRRGGKRISPNIVSALKTFFIADQLDQSNRFTAKDMVNRLQEMVKNGEISEDDEIPTEQAVKSWISRFSKSSKELSAAE</sequence>
<dbReference type="AlphaFoldDB" id="A0A9N9K127"/>
<accession>A0A9N9K127</accession>
<evidence type="ECO:0000313" key="1">
    <source>
        <dbReference type="EMBL" id="CAG8802970.1"/>
    </source>
</evidence>